<feature type="compositionally biased region" description="Low complexity" evidence="1">
    <location>
        <begin position="183"/>
        <end position="193"/>
    </location>
</feature>
<evidence type="ECO:0008006" key="4">
    <source>
        <dbReference type="Google" id="ProtNLM"/>
    </source>
</evidence>
<accession>A0ABX7PI15</accession>
<gene>
    <name evidence="2" type="ORF">CFH99_07810</name>
</gene>
<reference evidence="2 3" key="1">
    <citation type="submission" date="2017-06" db="EMBL/GenBank/DDBJ databases">
        <title>Complete Genome Sequence of the Soil Carbazole-Degrading Bacterium Nocardioides aromaticivorans IC177.</title>
        <authorList>
            <person name="Vejarano F."/>
            <person name="Suzuki-Minakuchi C."/>
            <person name="Ohtsubo Y."/>
            <person name="Tsuda M."/>
            <person name="Okada K."/>
            <person name="Nojiri H."/>
        </authorList>
    </citation>
    <scope>NUCLEOTIDE SEQUENCE [LARGE SCALE GENOMIC DNA]</scope>
    <source>
        <strain evidence="2 3">IC177</strain>
    </source>
</reference>
<keyword evidence="3" id="KW-1185">Reference proteome</keyword>
<dbReference type="EMBL" id="CP022295">
    <property type="protein sequence ID" value="QSR25526.1"/>
    <property type="molecule type" value="Genomic_DNA"/>
</dbReference>
<evidence type="ECO:0000313" key="3">
    <source>
        <dbReference type="Proteomes" id="UP000662818"/>
    </source>
</evidence>
<dbReference type="RefSeq" id="WP_207009740.1">
    <property type="nucleotide sequence ID" value="NZ_CP022295.1"/>
</dbReference>
<feature type="compositionally biased region" description="Basic and acidic residues" evidence="1">
    <location>
        <begin position="43"/>
        <end position="57"/>
    </location>
</feature>
<evidence type="ECO:0000313" key="2">
    <source>
        <dbReference type="EMBL" id="QSR25526.1"/>
    </source>
</evidence>
<name>A0ABX7PI15_9ACTN</name>
<evidence type="ECO:0000256" key="1">
    <source>
        <dbReference type="SAM" id="MobiDB-lite"/>
    </source>
</evidence>
<dbReference type="Proteomes" id="UP000662818">
    <property type="component" value="Chromosome"/>
</dbReference>
<protein>
    <recommendedName>
        <fullName evidence="4">Scaffolding protein</fullName>
    </recommendedName>
</protein>
<feature type="region of interest" description="Disordered" evidence="1">
    <location>
        <begin position="1"/>
        <end position="74"/>
    </location>
</feature>
<sequence length="224" mass="22621">MTDAPVDNPTEPGNEPSAAATTQPEAPKPNETPAPSSSGNPWDDPKAAEAEIKRLRQENGAARTNAKAQAAEEARKELANTIGKALGIVEDGAETDPAKLTESLTKAQRDAKQAQVALAIYQNAANAGGDPVALLDSASFLAKVADLDPSDADALADAIKAAVEANPRLGAAPADPKAPAPNPAQGAAATAGPSIDEQIAEATKAGNHGLAISLKRQKAYAAGN</sequence>
<feature type="region of interest" description="Disordered" evidence="1">
    <location>
        <begin position="167"/>
        <end position="197"/>
    </location>
</feature>
<proteinExistence type="predicted"/>
<organism evidence="2 3">
    <name type="scientific">Nocardioides aromaticivorans</name>
    <dbReference type="NCBI Taxonomy" id="200618"/>
    <lineage>
        <taxon>Bacteria</taxon>
        <taxon>Bacillati</taxon>
        <taxon>Actinomycetota</taxon>
        <taxon>Actinomycetes</taxon>
        <taxon>Propionibacteriales</taxon>
        <taxon>Nocardioidaceae</taxon>
        <taxon>Nocardioides</taxon>
    </lineage>
</organism>